<feature type="region of interest" description="Disordered" evidence="1">
    <location>
        <begin position="94"/>
        <end position="114"/>
    </location>
</feature>
<accession>A0AAE9NAZ7</accession>
<gene>
    <name evidence="3" type="ORF">DCM83_15090</name>
</gene>
<evidence type="ECO:0000313" key="3">
    <source>
        <dbReference type="EMBL" id="UUO66392.1"/>
    </source>
</evidence>
<reference evidence="3" key="1">
    <citation type="submission" date="2018-04" db="EMBL/GenBank/DDBJ databases">
        <title>Genomes of Endosymbiotic and Endophytic Bradyrhizobium Publication status.</title>
        <authorList>
            <person name="Guha S."/>
            <person name="Jorrin B."/>
            <person name="Sarkar M."/>
            <person name="Poole P.S."/>
            <person name="DasGupta M."/>
        </authorList>
    </citation>
    <scope>NUCLEOTIDE SEQUENCE</scope>
    <source>
        <strain evidence="3">WBOS16</strain>
    </source>
</reference>
<dbReference type="AlphaFoldDB" id="A0AAE9NAZ7"/>
<dbReference type="EMBL" id="CP028989">
    <property type="protein sequence ID" value="UUO66392.1"/>
    <property type="molecule type" value="Genomic_DNA"/>
</dbReference>
<sequence>MENEMIKHRTFSARAENTQMARHLAALAVAASLSLVPVAAHGAESPDSGANAADTFERLRLPPIPYLDTMPWSNWERANATMKVDTLLSPVLGPSGIRLDATPHEHGRPQPAMS</sequence>
<name>A0AAE9NAZ7_9BRAD</name>
<keyword evidence="2" id="KW-0732">Signal</keyword>
<organism evidence="3 4">
    <name type="scientific">Bradyrhizobium betae</name>
    <dbReference type="NCBI Taxonomy" id="244734"/>
    <lineage>
        <taxon>Bacteria</taxon>
        <taxon>Pseudomonadati</taxon>
        <taxon>Pseudomonadota</taxon>
        <taxon>Alphaproteobacteria</taxon>
        <taxon>Hyphomicrobiales</taxon>
        <taxon>Nitrobacteraceae</taxon>
        <taxon>Bradyrhizobium</taxon>
    </lineage>
</organism>
<proteinExistence type="predicted"/>
<evidence type="ECO:0000313" key="4">
    <source>
        <dbReference type="Proteomes" id="UP001058872"/>
    </source>
</evidence>
<feature type="chain" id="PRO_5041914879" evidence="2">
    <location>
        <begin position="43"/>
        <end position="114"/>
    </location>
</feature>
<evidence type="ECO:0000256" key="1">
    <source>
        <dbReference type="SAM" id="MobiDB-lite"/>
    </source>
</evidence>
<feature type="signal peptide" evidence="2">
    <location>
        <begin position="1"/>
        <end position="42"/>
    </location>
</feature>
<dbReference type="Proteomes" id="UP001058872">
    <property type="component" value="Chromosome"/>
</dbReference>
<evidence type="ECO:0000256" key="2">
    <source>
        <dbReference type="SAM" id="SignalP"/>
    </source>
</evidence>
<protein>
    <submittedName>
        <fullName evidence="3">Uncharacterized protein</fullName>
    </submittedName>
</protein>